<comment type="caution">
    <text evidence="1">The sequence shown here is derived from an EMBL/GenBank/DDBJ whole genome shotgun (WGS) entry which is preliminary data.</text>
</comment>
<evidence type="ECO:0000313" key="2">
    <source>
        <dbReference type="Proteomes" id="UP001254813"/>
    </source>
</evidence>
<dbReference type="RefSeq" id="WP_310926955.1">
    <property type="nucleotide sequence ID" value="NZ_JAMQOQ010000001.1"/>
</dbReference>
<evidence type="ECO:0000313" key="1">
    <source>
        <dbReference type="EMBL" id="MDS0293130.1"/>
    </source>
</evidence>
<gene>
    <name evidence="1" type="ORF">NDI79_02955</name>
</gene>
<sequence>MGVLTAVVDTFSTGEDGATDDSFAYRCADCEAAFERPKRQMTRVRCPDCRSSDVRSVD</sequence>
<organism evidence="1 2">
    <name type="scientific">Halogeometricum luteum</name>
    <dbReference type="NCBI Taxonomy" id="2950537"/>
    <lineage>
        <taxon>Archaea</taxon>
        <taxon>Methanobacteriati</taxon>
        <taxon>Methanobacteriota</taxon>
        <taxon>Stenosarchaea group</taxon>
        <taxon>Halobacteria</taxon>
        <taxon>Halobacteriales</taxon>
        <taxon>Haloferacaceae</taxon>
        <taxon>Halogeometricum</taxon>
    </lineage>
</organism>
<dbReference type="Gene3D" id="2.20.28.30">
    <property type="entry name" value="RNA polymerase ii, chain L"/>
    <property type="match status" value="1"/>
</dbReference>
<dbReference type="Proteomes" id="UP001254813">
    <property type="component" value="Unassembled WGS sequence"/>
</dbReference>
<evidence type="ECO:0008006" key="3">
    <source>
        <dbReference type="Google" id="ProtNLM"/>
    </source>
</evidence>
<keyword evidence="2" id="KW-1185">Reference proteome</keyword>
<proteinExistence type="predicted"/>
<dbReference type="EMBL" id="JAMQOQ010000001">
    <property type="protein sequence ID" value="MDS0293130.1"/>
    <property type="molecule type" value="Genomic_DNA"/>
</dbReference>
<protein>
    <recommendedName>
        <fullName evidence="3">Zinc ribbon domain-containing protein</fullName>
    </recommendedName>
</protein>
<reference evidence="1 2" key="1">
    <citation type="submission" date="2022-06" db="EMBL/GenBank/DDBJ databases">
        <title>Halogeometricum sp. a new haloarchaeum isolate from saline soil.</title>
        <authorList>
            <person name="Strakova D."/>
            <person name="Galisteo C."/>
            <person name="Sanchez-Porro C."/>
            <person name="Ventosa A."/>
        </authorList>
    </citation>
    <scope>NUCLEOTIDE SEQUENCE [LARGE SCALE GENOMIC DNA]</scope>
    <source>
        <strain evidence="2">S3BR25-2</strain>
    </source>
</reference>
<name>A0ABU2FX61_9EURY</name>
<accession>A0ABU2FX61</accession>